<evidence type="ECO:0000256" key="5">
    <source>
        <dbReference type="ARBA" id="ARBA00023004"/>
    </source>
</evidence>
<dbReference type="Gene3D" id="3.30.499.10">
    <property type="entry name" value="Aconitase, domain 3"/>
    <property type="match status" value="2"/>
</dbReference>
<name>A0ABR9ZS58_9FIRM</name>
<dbReference type="EC" id="4.2.1.3" evidence="9"/>
<evidence type="ECO:0000313" key="10">
    <source>
        <dbReference type="Proteomes" id="UP000614200"/>
    </source>
</evidence>
<dbReference type="PRINTS" id="PR00415">
    <property type="entry name" value="ACONITASE"/>
</dbReference>
<dbReference type="EMBL" id="JADKNH010000005">
    <property type="protein sequence ID" value="MBF4693292.1"/>
    <property type="molecule type" value="Genomic_DNA"/>
</dbReference>
<comment type="similarity">
    <text evidence="2">Belongs to the aconitase/IPM isomerase family.</text>
</comment>
<dbReference type="PANTHER" id="PTHR43160">
    <property type="entry name" value="ACONITATE HYDRATASE B"/>
    <property type="match status" value="1"/>
</dbReference>
<dbReference type="SUPFAM" id="SSF53732">
    <property type="entry name" value="Aconitase iron-sulfur domain"/>
    <property type="match status" value="1"/>
</dbReference>
<evidence type="ECO:0000256" key="1">
    <source>
        <dbReference type="ARBA" id="ARBA00001966"/>
    </source>
</evidence>
<comment type="cofactor">
    <cofactor evidence="1">
        <name>[4Fe-4S] cluster</name>
        <dbReference type="ChEBI" id="CHEBI:49883"/>
    </cofactor>
</comment>
<organism evidence="9 10">
    <name type="scientific">Fusibacter ferrireducens</name>
    <dbReference type="NCBI Taxonomy" id="2785058"/>
    <lineage>
        <taxon>Bacteria</taxon>
        <taxon>Bacillati</taxon>
        <taxon>Bacillota</taxon>
        <taxon>Clostridia</taxon>
        <taxon>Eubacteriales</taxon>
        <taxon>Eubacteriales Family XII. Incertae Sedis</taxon>
        <taxon>Fusibacter</taxon>
    </lineage>
</organism>
<evidence type="ECO:0000313" key="9">
    <source>
        <dbReference type="EMBL" id="MBF4693292.1"/>
    </source>
</evidence>
<dbReference type="Pfam" id="PF00694">
    <property type="entry name" value="Aconitase_C"/>
    <property type="match status" value="1"/>
</dbReference>
<keyword evidence="4" id="KW-0479">Metal-binding</keyword>
<reference evidence="9 10" key="1">
    <citation type="submission" date="2020-11" db="EMBL/GenBank/DDBJ databases">
        <title>Fusibacter basophilias sp. nov.</title>
        <authorList>
            <person name="Qiu D."/>
        </authorList>
    </citation>
    <scope>NUCLEOTIDE SEQUENCE [LARGE SCALE GENOMIC DNA]</scope>
    <source>
        <strain evidence="9 10">Q10-2</strain>
    </source>
</reference>
<protein>
    <submittedName>
        <fullName evidence="9">Aconitate hydratase</fullName>
        <ecNumber evidence="9">4.2.1.3</ecNumber>
    </submittedName>
</protein>
<comment type="caution">
    <text evidence="9">The sequence shown here is derived from an EMBL/GenBank/DDBJ whole genome shotgun (WGS) entry which is preliminary data.</text>
</comment>
<dbReference type="GO" id="GO:0003994">
    <property type="term" value="F:aconitate hydratase activity"/>
    <property type="evidence" value="ECO:0007669"/>
    <property type="project" value="UniProtKB-EC"/>
</dbReference>
<proteinExistence type="inferred from homology"/>
<evidence type="ECO:0000259" key="8">
    <source>
        <dbReference type="Pfam" id="PF00694"/>
    </source>
</evidence>
<keyword evidence="5" id="KW-0408">Iron</keyword>
<keyword evidence="9" id="KW-0456">Lyase</keyword>
<keyword evidence="10" id="KW-1185">Reference proteome</keyword>
<evidence type="ECO:0000256" key="2">
    <source>
        <dbReference type="ARBA" id="ARBA00007185"/>
    </source>
</evidence>
<dbReference type="InterPro" id="IPR006250">
    <property type="entry name" value="Aconitase_put"/>
</dbReference>
<sequence length="639" mass="69080">MYTKEASHMKSLFDKIIDAHLISQTEDEICIKVHQTLTQDTTGTMAYLQLEAMQIEKVATELSVAYIDHNTLQTVTENADDHEYIKSCADRFGIILSKAGGGICHQVHLERFAKPTKVLLGSDSHTPTAGGIGMLAIGAGGLDVATAMATGKYFIRNPKKMKIQLDGIPSPGVTAKDIILVILQKLTVKGGVGYIIEYGGEGIRSLDVPDRAVLTNMGAELGATTSIFPSDSITHAFLKRQNRESDFTPLYAEPDAVYDDTLIVNLSEIIPMVAKPHAPDNVTSVSEIEGLKVNQVAIGSCTNASFSDLMQVAALLKGKQIASHVSLSITPGSSNVYTMLAENGALSDMIKAGARILEPSCGPCIGMGQSPISEGVSLRTFNRNFKGRCGTPSAGVYLVSPLTAALSAITGQVTAPKTAQQIKLPKKFTTNDSFLVQPTCKGEIVRGPNIKPLPDSFDVREIKNVKVGLITEDNITTDDIVPSTSSLLPFRSNIPYLSEYCFKNIDPEFPERCKSMDHVLIIGGKNYGQGSSREHAALVPLYLKVRIVLAKSFARIHRSNLINAGIAPIVFNNPDDYDLITPEMTFEVQGLESAISEGTNVFLTNDKCKIAAHFTGSERERQILLNRGYLNYIKIGGLS</sequence>
<dbReference type="Gene3D" id="3.20.19.10">
    <property type="entry name" value="Aconitase, domain 4"/>
    <property type="match status" value="1"/>
</dbReference>
<evidence type="ECO:0000256" key="4">
    <source>
        <dbReference type="ARBA" id="ARBA00022723"/>
    </source>
</evidence>
<evidence type="ECO:0000256" key="3">
    <source>
        <dbReference type="ARBA" id="ARBA00011245"/>
    </source>
</evidence>
<dbReference type="SUPFAM" id="SSF52016">
    <property type="entry name" value="LeuD/IlvD-like"/>
    <property type="match status" value="1"/>
</dbReference>
<dbReference type="InterPro" id="IPR001030">
    <property type="entry name" value="Acoase/IPM_deHydtase_lsu_aba"/>
</dbReference>
<dbReference type="PROSITE" id="PS00450">
    <property type="entry name" value="ACONITASE_1"/>
    <property type="match status" value="1"/>
</dbReference>
<dbReference type="InterPro" id="IPR000573">
    <property type="entry name" value="AconitaseA/IPMdHydase_ssu_swvl"/>
</dbReference>
<evidence type="ECO:0000259" key="7">
    <source>
        <dbReference type="Pfam" id="PF00330"/>
    </source>
</evidence>
<dbReference type="Proteomes" id="UP000614200">
    <property type="component" value="Unassembled WGS sequence"/>
</dbReference>
<keyword evidence="6" id="KW-0411">Iron-sulfur</keyword>
<feature type="domain" description="Aconitase/3-isopropylmalate dehydratase large subunit alpha/beta/alpha" evidence="7">
    <location>
        <begin position="14"/>
        <end position="287"/>
    </location>
</feature>
<dbReference type="NCBIfam" id="NF005558">
    <property type="entry name" value="PRK07229.1"/>
    <property type="match status" value="1"/>
</dbReference>
<dbReference type="NCBIfam" id="TIGR01342">
    <property type="entry name" value="acon_putative"/>
    <property type="match status" value="1"/>
</dbReference>
<dbReference type="InterPro" id="IPR036008">
    <property type="entry name" value="Aconitase_4Fe-4S_dom"/>
</dbReference>
<dbReference type="InterPro" id="IPR015931">
    <property type="entry name" value="Acnase/IPM_dHydase_lsu_aba_1/3"/>
</dbReference>
<dbReference type="Pfam" id="PF00330">
    <property type="entry name" value="Aconitase"/>
    <property type="match status" value="1"/>
</dbReference>
<feature type="domain" description="Aconitase A/isopropylmalate dehydratase small subunit swivel" evidence="8">
    <location>
        <begin position="517"/>
        <end position="573"/>
    </location>
</feature>
<dbReference type="PANTHER" id="PTHR43160:SF3">
    <property type="entry name" value="ACONITATE HYDRATASE, MITOCHONDRIAL"/>
    <property type="match status" value="1"/>
</dbReference>
<accession>A0ABR9ZS58</accession>
<dbReference type="PROSITE" id="PS01244">
    <property type="entry name" value="ACONITASE_2"/>
    <property type="match status" value="1"/>
</dbReference>
<evidence type="ECO:0000256" key="6">
    <source>
        <dbReference type="ARBA" id="ARBA00023014"/>
    </source>
</evidence>
<gene>
    <name evidence="9" type="ORF">ISU02_09180</name>
</gene>
<comment type="subunit">
    <text evidence="3">Monomer.</text>
</comment>
<dbReference type="InterPro" id="IPR018136">
    <property type="entry name" value="Aconitase_4Fe-4S_BS"/>
</dbReference>
<dbReference type="InterPro" id="IPR015928">
    <property type="entry name" value="Aconitase/3IPM_dehydase_swvl"/>
</dbReference>
<dbReference type="InterPro" id="IPR050926">
    <property type="entry name" value="Aconitase/IPM_isomerase"/>
</dbReference>